<dbReference type="InterPro" id="IPR026136">
    <property type="entry name" value="RIPOR3"/>
</dbReference>
<organism evidence="1 2">
    <name type="scientific">Accipiter nisus</name>
    <name type="common">Eurasian sparrowhawk</name>
    <dbReference type="NCBI Taxonomy" id="211598"/>
    <lineage>
        <taxon>Eukaryota</taxon>
        <taxon>Metazoa</taxon>
        <taxon>Chordata</taxon>
        <taxon>Craniata</taxon>
        <taxon>Vertebrata</taxon>
        <taxon>Euteleostomi</taxon>
        <taxon>Archelosauria</taxon>
        <taxon>Archosauria</taxon>
        <taxon>Dinosauria</taxon>
        <taxon>Saurischia</taxon>
        <taxon>Theropoda</taxon>
        <taxon>Coelurosauria</taxon>
        <taxon>Aves</taxon>
        <taxon>Neognathae</taxon>
        <taxon>Neoaves</taxon>
        <taxon>Telluraves</taxon>
        <taxon>Accipitrimorphae</taxon>
        <taxon>Accipitriformes</taxon>
        <taxon>Accipitridae</taxon>
        <taxon>Accipitrinae</taxon>
        <taxon>Accipiter</taxon>
    </lineage>
</organism>
<dbReference type="InterPro" id="IPR016024">
    <property type="entry name" value="ARM-type_fold"/>
</dbReference>
<reference evidence="1" key="2">
    <citation type="submission" date="2025-09" db="UniProtKB">
        <authorList>
            <consortium name="Ensembl"/>
        </authorList>
    </citation>
    <scope>IDENTIFICATION</scope>
</reference>
<evidence type="ECO:0000313" key="2">
    <source>
        <dbReference type="Proteomes" id="UP000694541"/>
    </source>
</evidence>
<dbReference type="Proteomes" id="UP000694541">
    <property type="component" value="Unplaced"/>
</dbReference>
<dbReference type="InterPro" id="IPR011989">
    <property type="entry name" value="ARM-like"/>
</dbReference>
<name>A0A8B9N851_9AVES</name>
<reference evidence="1" key="1">
    <citation type="submission" date="2025-08" db="UniProtKB">
        <authorList>
            <consortium name="Ensembl"/>
        </authorList>
    </citation>
    <scope>IDENTIFICATION</scope>
</reference>
<dbReference type="PANTHER" id="PTHR15829:SF2">
    <property type="entry name" value="RHO FAMILY-INTERACTING CELL POLARIZATION REGULATOR 2"/>
    <property type="match status" value="1"/>
</dbReference>
<dbReference type="Ensembl" id="ENSANIT00000019260.1">
    <property type="protein sequence ID" value="ENSANIP00000018635.1"/>
    <property type="gene ID" value="ENSANIG00000012660.1"/>
</dbReference>
<dbReference type="SUPFAM" id="SSF48371">
    <property type="entry name" value="ARM repeat"/>
    <property type="match status" value="1"/>
</dbReference>
<dbReference type="AlphaFoldDB" id="A0A8B9N851"/>
<proteinExistence type="predicted"/>
<keyword evidence="2" id="KW-1185">Reference proteome</keyword>
<sequence length="141" mass="15741">VAKINSNNLPPQQEVLRALALLLNENKNEVSETVASLLTATAENRHFREKALIYYCEALTQPNLQLQKAACLALRYLKATESIKMLVTLCQSDNEEIRKVASETLLSLGEDGRLAYEQLDKFPREFVKAGSRRGTEAATAF</sequence>
<dbReference type="PANTHER" id="PTHR15829">
    <property type="entry name" value="PROTEIN KINASE PKN/PRK1, EFFECTOR"/>
    <property type="match status" value="1"/>
</dbReference>
<protein>
    <submittedName>
        <fullName evidence="1">Uncharacterized protein</fullName>
    </submittedName>
</protein>
<dbReference type="Gene3D" id="1.25.10.10">
    <property type="entry name" value="Leucine-rich Repeat Variant"/>
    <property type="match status" value="1"/>
</dbReference>
<accession>A0A8B9N851</accession>
<dbReference type="Pfam" id="PF13646">
    <property type="entry name" value="HEAT_2"/>
    <property type="match status" value="1"/>
</dbReference>
<evidence type="ECO:0000313" key="1">
    <source>
        <dbReference type="Ensembl" id="ENSANIP00000018635.1"/>
    </source>
</evidence>